<dbReference type="SUPFAM" id="SSF51215">
    <property type="entry name" value="Regulatory protein AraC"/>
    <property type="match status" value="1"/>
</dbReference>
<dbReference type="Proteomes" id="UP000248198">
    <property type="component" value="Unassembled WGS sequence"/>
</dbReference>
<dbReference type="PANTHER" id="PTHR43280">
    <property type="entry name" value="ARAC-FAMILY TRANSCRIPTIONAL REGULATOR"/>
    <property type="match status" value="1"/>
</dbReference>
<protein>
    <submittedName>
        <fullName evidence="5">AraC-like DNA-binding protein</fullName>
    </submittedName>
</protein>
<dbReference type="Gene3D" id="1.10.10.60">
    <property type="entry name" value="Homeodomain-like"/>
    <property type="match status" value="1"/>
</dbReference>
<dbReference type="GO" id="GO:0043565">
    <property type="term" value="F:sequence-specific DNA binding"/>
    <property type="evidence" value="ECO:0007669"/>
    <property type="project" value="InterPro"/>
</dbReference>
<dbReference type="PRINTS" id="PR00032">
    <property type="entry name" value="HTHARAC"/>
</dbReference>
<keyword evidence="1" id="KW-0805">Transcription regulation</keyword>
<dbReference type="InterPro" id="IPR037923">
    <property type="entry name" value="HTH-like"/>
</dbReference>
<dbReference type="OrthoDB" id="2585681at2"/>
<gene>
    <name evidence="5" type="ORF">B0O44_101199</name>
</gene>
<keyword evidence="3" id="KW-0804">Transcription</keyword>
<dbReference type="InterPro" id="IPR009057">
    <property type="entry name" value="Homeodomain-like_sf"/>
</dbReference>
<dbReference type="InterPro" id="IPR018060">
    <property type="entry name" value="HTH_AraC"/>
</dbReference>
<name>A0A318UNQ4_9SPHI</name>
<accession>A0A318UNQ4</accession>
<dbReference type="PANTHER" id="PTHR43280:SF2">
    <property type="entry name" value="HTH-TYPE TRANSCRIPTIONAL REGULATOR EXSA"/>
    <property type="match status" value="1"/>
</dbReference>
<feature type="domain" description="HTH araC/xylS-type" evidence="4">
    <location>
        <begin position="183"/>
        <end position="281"/>
    </location>
</feature>
<evidence type="ECO:0000256" key="3">
    <source>
        <dbReference type="ARBA" id="ARBA00023163"/>
    </source>
</evidence>
<keyword evidence="6" id="KW-1185">Reference proteome</keyword>
<dbReference type="GO" id="GO:0003700">
    <property type="term" value="F:DNA-binding transcription factor activity"/>
    <property type="evidence" value="ECO:0007669"/>
    <property type="project" value="InterPro"/>
</dbReference>
<evidence type="ECO:0000313" key="6">
    <source>
        <dbReference type="Proteomes" id="UP000248198"/>
    </source>
</evidence>
<dbReference type="SMART" id="SM00342">
    <property type="entry name" value="HTH_ARAC"/>
    <property type="match status" value="1"/>
</dbReference>
<reference evidence="5 6" key="1">
    <citation type="submission" date="2018-06" db="EMBL/GenBank/DDBJ databases">
        <title>Genomic Encyclopedia of Archaeal and Bacterial Type Strains, Phase II (KMG-II): from individual species to whole genera.</title>
        <authorList>
            <person name="Goeker M."/>
        </authorList>
    </citation>
    <scope>NUCLEOTIDE SEQUENCE [LARGE SCALE GENOMIC DNA]</scope>
    <source>
        <strain evidence="5 6">DSM 27372</strain>
    </source>
</reference>
<comment type="caution">
    <text evidence="5">The sequence shown here is derived from an EMBL/GenBank/DDBJ whole genome shotgun (WGS) entry which is preliminary data.</text>
</comment>
<dbReference type="PROSITE" id="PS01124">
    <property type="entry name" value="HTH_ARAC_FAMILY_2"/>
    <property type="match status" value="1"/>
</dbReference>
<sequence length="284" mass="32904">MKQKPEIPIHHLQERAVKNYEITTLEGFKRLAHWNQAHRDDNYLFIFQYGGSTKMMVDFQEIVLSGCVVYCILPGQVHYGIFSHQASAWVLAADAAWIKEKYRTVFTEFAIKNKPVSLNSSRCKLLRESFTLLSHMDQQISKNPNDQTLNAMLEVCICLFVAACRGDLDATVSVVLRPQLITRQFRGLLLLSFREMKSPREYAAALHISASYLNEVVKDTTGYPVSYWIQQEIVLEAKRMLFYTDHTVKEIAYRLGYLETPYFIRLFTKTTGISPLRFRNNSRK</sequence>
<proteinExistence type="predicted"/>
<dbReference type="EMBL" id="QKLU01000001">
    <property type="protein sequence ID" value="PYF76728.1"/>
    <property type="molecule type" value="Genomic_DNA"/>
</dbReference>
<dbReference type="Pfam" id="PF12833">
    <property type="entry name" value="HTH_18"/>
    <property type="match status" value="1"/>
</dbReference>
<dbReference type="SUPFAM" id="SSF46689">
    <property type="entry name" value="Homeodomain-like"/>
    <property type="match status" value="1"/>
</dbReference>
<evidence type="ECO:0000256" key="1">
    <source>
        <dbReference type="ARBA" id="ARBA00023015"/>
    </source>
</evidence>
<keyword evidence="2 5" id="KW-0238">DNA-binding</keyword>
<evidence type="ECO:0000313" key="5">
    <source>
        <dbReference type="EMBL" id="PYF76728.1"/>
    </source>
</evidence>
<dbReference type="AlphaFoldDB" id="A0A318UNQ4"/>
<dbReference type="RefSeq" id="WP_110826838.1">
    <property type="nucleotide sequence ID" value="NZ_QKLU01000001.1"/>
</dbReference>
<evidence type="ECO:0000256" key="2">
    <source>
        <dbReference type="ARBA" id="ARBA00023125"/>
    </source>
</evidence>
<evidence type="ECO:0000259" key="4">
    <source>
        <dbReference type="PROSITE" id="PS01124"/>
    </source>
</evidence>
<dbReference type="InterPro" id="IPR020449">
    <property type="entry name" value="Tscrpt_reg_AraC-type_HTH"/>
</dbReference>
<organism evidence="5 6">
    <name type="scientific">Pedobacter nutrimenti</name>
    <dbReference type="NCBI Taxonomy" id="1241337"/>
    <lineage>
        <taxon>Bacteria</taxon>
        <taxon>Pseudomonadati</taxon>
        <taxon>Bacteroidota</taxon>
        <taxon>Sphingobacteriia</taxon>
        <taxon>Sphingobacteriales</taxon>
        <taxon>Sphingobacteriaceae</taxon>
        <taxon>Pedobacter</taxon>
    </lineage>
</organism>